<dbReference type="InterPro" id="IPR029044">
    <property type="entry name" value="Nucleotide-diphossugar_trans"/>
</dbReference>
<evidence type="ECO:0000313" key="2">
    <source>
        <dbReference type="EMBL" id="SPF28394.1"/>
    </source>
</evidence>
<dbReference type="Pfam" id="PF00535">
    <property type="entry name" value="Glycos_transf_2"/>
    <property type="match status" value="1"/>
</dbReference>
<feature type="domain" description="Glycosyltransferase 2-like" evidence="1">
    <location>
        <begin position="16"/>
        <end position="154"/>
    </location>
</feature>
<name>A0A2R8A827_9RHOB</name>
<evidence type="ECO:0000313" key="3">
    <source>
        <dbReference type="Proteomes" id="UP000244932"/>
    </source>
</evidence>
<dbReference type="GO" id="GO:0102096">
    <property type="term" value="F:decaprenyl-N-acetyl-alpha-D-glucosaminyl-pyrophosphate:dTDP-alpha-L-rhamnose rhamnosyltransferase activity"/>
    <property type="evidence" value="ECO:0007669"/>
    <property type="project" value="UniProtKB-EC"/>
</dbReference>
<dbReference type="InterPro" id="IPR001173">
    <property type="entry name" value="Glyco_trans_2-like"/>
</dbReference>
<gene>
    <name evidence="2" type="primary">wbbL</name>
    <name evidence="2" type="ORF">POI8812_00693</name>
</gene>
<dbReference type="Gene3D" id="3.90.550.10">
    <property type="entry name" value="Spore Coat Polysaccharide Biosynthesis Protein SpsA, Chain A"/>
    <property type="match status" value="1"/>
</dbReference>
<organism evidence="2 3">
    <name type="scientific">Pontivivens insulae</name>
    <dbReference type="NCBI Taxonomy" id="1639689"/>
    <lineage>
        <taxon>Bacteria</taxon>
        <taxon>Pseudomonadati</taxon>
        <taxon>Pseudomonadota</taxon>
        <taxon>Alphaproteobacteria</taxon>
        <taxon>Rhodobacterales</taxon>
        <taxon>Paracoccaceae</taxon>
        <taxon>Pontivivens</taxon>
    </lineage>
</organism>
<dbReference type="EC" id="2.4.1.289" evidence="2"/>
<proteinExistence type="predicted"/>
<dbReference type="Proteomes" id="UP000244932">
    <property type="component" value="Unassembled WGS sequence"/>
</dbReference>
<dbReference type="PANTHER" id="PTHR43685:SF3">
    <property type="entry name" value="SLR2126 PROTEIN"/>
    <property type="match status" value="1"/>
</dbReference>
<accession>A0A2R8A827</accession>
<sequence length="420" mass="46746">MTSCVSVIILHTGQRDHHLARALTAIFAQRRPADEVIVVSDKAIPLDLRVTWAHIKGNNVASARNVGLSIATGDLIAFCDDDAAPEPGWLGHLLPAFDTPRVGAAGGPVRGSDGIQIQWGETRFDADGADRLDGAHVKLNGTNMMLRRAAVKELGGFDPEFRYYLDETDLLLRMEAAGWKSAWVDAAEVHHSAAPNAIRGATANASGFKHMGQSLARFCDKHLPAPLHETAKAQFLAEQRRRLLRRFQIGRLDATQLSERLDALRLGLNGALSATEACRLKFMNEPSRSDLPKSARARVVIASRLRTRHQAHELARRLVGSECEVTLLAWRYLNSRRQVRLTHEGYWLHSGGLYARRTRDRRWSGAVRRELARIKQQRAPNVTLHANRDRSWLLCVDGNRKHIPATDDLETLQETVLGAL</sequence>
<keyword evidence="3" id="KW-1185">Reference proteome</keyword>
<dbReference type="PANTHER" id="PTHR43685">
    <property type="entry name" value="GLYCOSYLTRANSFERASE"/>
    <property type="match status" value="1"/>
</dbReference>
<dbReference type="OrthoDB" id="153025at2"/>
<dbReference type="RefSeq" id="WP_108781104.1">
    <property type="nucleotide sequence ID" value="NZ_OMKW01000001.1"/>
</dbReference>
<dbReference type="EMBL" id="OMKW01000001">
    <property type="protein sequence ID" value="SPF28394.1"/>
    <property type="molecule type" value="Genomic_DNA"/>
</dbReference>
<dbReference type="SUPFAM" id="SSF53448">
    <property type="entry name" value="Nucleotide-diphospho-sugar transferases"/>
    <property type="match status" value="1"/>
</dbReference>
<keyword evidence="2" id="KW-0328">Glycosyltransferase</keyword>
<reference evidence="2 3" key="1">
    <citation type="submission" date="2018-03" db="EMBL/GenBank/DDBJ databases">
        <authorList>
            <person name="Keele B.F."/>
        </authorList>
    </citation>
    <scope>NUCLEOTIDE SEQUENCE [LARGE SCALE GENOMIC DNA]</scope>
    <source>
        <strain evidence="2 3">CeCT 8812</strain>
    </source>
</reference>
<dbReference type="InterPro" id="IPR050834">
    <property type="entry name" value="Glycosyltransf_2"/>
</dbReference>
<dbReference type="AlphaFoldDB" id="A0A2R8A827"/>
<protein>
    <submittedName>
        <fullName evidence="2">N-acetylglucosaminyl-diphospho-decaprenol L-rhamnosyltransferase</fullName>
        <ecNumber evidence="2">2.4.1.289</ecNumber>
    </submittedName>
</protein>
<keyword evidence="2" id="KW-0808">Transferase</keyword>
<evidence type="ECO:0000259" key="1">
    <source>
        <dbReference type="Pfam" id="PF00535"/>
    </source>
</evidence>